<evidence type="ECO:0000313" key="3">
    <source>
        <dbReference type="Proteomes" id="UP000315700"/>
    </source>
</evidence>
<dbReference type="EMBL" id="CP036271">
    <property type="protein sequence ID" value="QDT55149.1"/>
    <property type="molecule type" value="Genomic_DNA"/>
</dbReference>
<evidence type="ECO:0000256" key="1">
    <source>
        <dbReference type="SAM" id="Phobius"/>
    </source>
</evidence>
<evidence type="ECO:0000313" key="2">
    <source>
        <dbReference type="EMBL" id="QDT55149.1"/>
    </source>
</evidence>
<name>A0A517SG96_9PLAN</name>
<organism evidence="2 3">
    <name type="scientific">Caulifigura coniformis</name>
    <dbReference type="NCBI Taxonomy" id="2527983"/>
    <lineage>
        <taxon>Bacteria</taxon>
        <taxon>Pseudomonadati</taxon>
        <taxon>Planctomycetota</taxon>
        <taxon>Planctomycetia</taxon>
        <taxon>Planctomycetales</taxon>
        <taxon>Planctomycetaceae</taxon>
        <taxon>Caulifigura</taxon>
    </lineage>
</organism>
<keyword evidence="1" id="KW-1133">Transmembrane helix</keyword>
<accession>A0A517SG96</accession>
<dbReference type="RefSeq" id="WP_145030933.1">
    <property type="nucleotide sequence ID" value="NZ_CP036271.1"/>
</dbReference>
<keyword evidence="3" id="KW-1185">Reference proteome</keyword>
<feature type="transmembrane region" description="Helical" evidence="1">
    <location>
        <begin position="58"/>
        <end position="75"/>
    </location>
</feature>
<dbReference type="AlphaFoldDB" id="A0A517SG96"/>
<keyword evidence="1" id="KW-0472">Membrane</keyword>
<reference evidence="2 3" key="1">
    <citation type="submission" date="2019-02" db="EMBL/GenBank/DDBJ databases">
        <title>Deep-cultivation of Planctomycetes and their phenomic and genomic characterization uncovers novel biology.</title>
        <authorList>
            <person name="Wiegand S."/>
            <person name="Jogler M."/>
            <person name="Boedeker C."/>
            <person name="Pinto D."/>
            <person name="Vollmers J."/>
            <person name="Rivas-Marin E."/>
            <person name="Kohn T."/>
            <person name="Peeters S.H."/>
            <person name="Heuer A."/>
            <person name="Rast P."/>
            <person name="Oberbeckmann S."/>
            <person name="Bunk B."/>
            <person name="Jeske O."/>
            <person name="Meyerdierks A."/>
            <person name="Storesund J.E."/>
            <person name="Kallscheuer N."/>
            <person name="Luecker S."/>
            <person name="Lage O.M."/>
            <person name="Pohl T."/>
            <person name="Merkel B.J."/>
            <person name="Hornburger P."/>
            <person name="Mueller R.-W."/>
            <person name="Bruemmer F."/>
            <person name="Labrenz M."/>
            <person name="Spormann A.M."/>
            <person name="Op den Camp H."/>
            <person name="Overmann J."/>
            <person name="Amann R."/>
            <person name="Jetten M.S.M."/>
            <person name="Mascher T."/>
            <person name="Medema M.H."/>
            <person name="Devos D.P."/>
            <person name="Kaster A.-K."/>
            <person name="Ovreas L."/>
            <person name="Rohde M."/>
            <person name="Galperin M.Y."/>
            <person name="Jogler C."/>
        </authorList>
    </citation>
    <scope>NUCLEOTIDE SEQUENCE [LARGE SCALE GENOMIC DNA]</scope>
    <source>
        <strain evidence="2 3">Pan44</strain>
    </source>
</reference>
<protein>
    <submittedName>
        <fullName evidence="2">Uncharacterized protein</fullName>
    </submittedName>
</protein>
<sequence>MPLRLRDRSQFGREIDCPDCGTRLRIVADRGEVRAERATEPVGLELPKTRSSRSTLRLIWGVTACLGVGVVWYASRPAKTEPLPREITVEQAEPAGPEPAPQTAIAPQAVVEEPKEELPPVVVAPVVEPPKPAAAQTPPVVAVPPDDPPLMPELAPDQPVVDVAAQLSLKIDEYSQVKPAPVRLLLRQIAELSAVPVDLSEVEAEPWKTKLDQAISVELKATTVGGVLEEVLKQAGLGSRQQDGVIFVVPEGG</sequence>
<proteinExistence type="predicted"/>
<dbReference type="KEGG" id="ccos:Pan44_31910"/>
<dbReference type="Proteomes" id="UP000315700">
    <property type="component" value="Chromosome"/>
</dbReference>
<keyword evidence="1" id="KW-0812">Transmembrane</keyword>
<dbReference type="InParanoid" id="A0A517SG96"/>
<gene>
    <name evidence="2" type="ORF">Pan44_31910</name>
</gene>